<keyword evidence="2" id="KW-1185">Reference proteome</keyword>
<protein>
    <submittedName>
        <fullName evidence="1">Streptomycin 3''-phosphotransferase</fullName>
    </submittedName>
</protein>
<dbReference type="InterPro" id="IPR006748">
    <property type="entry name" value="NH2Glyco/OHUrea_AB-resist_kin"/>
</dbReference>
<dbReference type="Pfam" id="PF04655">
    <property type="entry name" value="APH_6_hur"/>
    <property type="match status" value="1"/>
</dbReference>
<dbReference type="GO" id="GO:0019748">
    <property type="term" value="P:secondary metabolic process"/>
    <property type="evidence" value="ECO:0007669"/>
    <property type="project" value="InterPro"/>
</dbReference>
<reference evidence="1" key="2">
    <citation type="submission" date="2023-01" db="EMBL/GenBank/DDBJ databases">
        <authorList>
            <person name="Sun Q."/>
            <person name="Evtushenko L."/>
        </authorList>
    </citation>
    <scope>NUCLEOTIDE SEQUENCE</scope>
    <source>
        <strain evidence="1">VKM Ac-1401</strain>
    </source>
</reference>
<evidence type="ECO:0000313" key="1">
    <source>
        <dbReference type="EMBL" id="GLJ76596.1"/>
    </source>
</evidence>
<dbReference type="AlphaFoldDB" id="A0A9W6H9V7"/>
<dbReference type="SUPFAM" id="SSF56112">
    <property type="entry name" value="Protein kinase-like (PK-like)"/>
    <property type="match status" value="1"/>
</dbReference>
<dbReference type="Gene3D" id="3.90.1200.10">
    <property type="match status" value="1"/>
</dbReference>
<comment type="caution">
    <text evidence="1">The sequence shown here is derived from an EMBL/GenBank/DDBJ whole genome shotgun (WGS) entry which is preliminary data.</text>
</comment>
<dbReference type="InterPro" id="IPR011009">
    <property type="entry name" value="Kinase-like_dom_sf"/>
</dbReference>
<name>A0A9W6H9V7_9MICO</name>
<sequence>MTADLTALTAPRLRQWSLTPDGPAFATPSSVLQPVLFRSRPAFLKIATVAEEAVGGRVMVWWDGRGAAPVLAHDGDALVLERAVGDGDLARMAQDGSAGDDDATRILCRTALRLHAVDDRPLPDGLVGLPEWFRELFAHALEHPDAHGGFYALAAATARELLAEPAGEVVLHGDVHHGNVLDFGSDGWLAIDPKQVFGDPGFDFANILCNPTAPVALAPGRLERQVAVIAEAAGIDRARMLRWTLAWAGLSSCWMERSGEDPGHTLQVGLRARDLL</sequence>
<evidence type="ECO:0000313" key="2">
    <source>
        <dbReference type="Proteomes" id="UP001142372"/>
    </source>
</evidence>
<dbReference type="GO" id="GO:0016773">
    <property type="term" value="F:phosphotransferase activity, alcohol group as acceptor"/>
    <property type="evidence" value="ECO:0007669"/>
    <property type="project" value="InterPro"/>
</dbReference>
<reference evidence="1" key="1">
    <citation type="journal article" date="2014" name="Int. J. Syst. Evol. Microbiol.">
        <title>Complete genome sequence of Corynebacterium casei LMG S-19264T (=DSM 44701T), isolated from a smear-ripened cheese.</title>
        <authorList>
            <consortium name="US DOE Joint Genome Institute (JGI-PGF)"/>
            <person name="Walter F."/>
            <person name="Albersmeier A."/>
            <person name="Kalinowski J."/>
            <person name="Ruckert C."/>
        </authorList>
    </citation>
    <scope>NUCLEOTIDE SEQUENCE</scope>
    <source>
        <strain evidence="1">VKM Ac-1401</strain>
    </source>
</reference>
<dbReference type="RefSeq" id="WP_271177255.1">
    <property type="nucleotide sequence ID" value="NZ_BAAAJO010000008.1"/>
</dbReference>
<organism evidence="1 2">
    <name type="scientific">Leifsonia poae</name>
    <dbReference type="NCBI Taxonomy" id="110933"/>
    <lineage>
        <taxon>Bacteria</taxon>
        <taxon>Bacillati</taxon>
        <taxon>Actinomycetota</taxon>
        <taxon>Actinomycetes</taxon>
        <taxon>Micrococcales</taxon>
        <taxon>Microbacteriaceae</taxon>
        <taxon>Leifsonia</taxon>
    </lineage>
</organism>
<proteinExistence type="predicted"/>
<dbReference type="Proteomes" id="UP001142372">
    <property type="component" value="Unassembled WGS sequence"/>
</dbReference>
<dbReference type="EMBL" id="BSEN01000009">
    <property type="protein sequence ID" value="GLJ76596.1"/>
    <property type="molecule type" value="Genomic_DNA"/>
</dbReference>
<gene>
    <name evidence="1" type="primary">str</name>
    <name evidence="1" type="ORF">GCM10017584_21700</name>
</gene>
<accession>A0A9W6H9V7</accession>